<dbReference type="Gene3D" id="3.30.70.100">
    <property type="match status" value="1"/>
</dbReference>
<feature type="active site" evidence="6">
    <location>
        <position position="20"/>
    </location>
</feature>
<evidence type="ECO:0000256" key="2">
    <source>
        <dbReference type="ARBA" id="ARBA00012150"/>
    </source>
</evidence>
<evidence type="ECO:0000256" key="4">
    <source>
        <dbReference type="ARBA" id="ARBA00022801"/>
    </source>
</evidence>
<evidence type="ECO:0000256" key="6">
    <source>
        <dbReference type="PROSITE-ProRule" id="PRU00520"/>
    </source>
</evidence>
<dbReference type="PROSITE" id="PS51160">
    <property type="entry name" value="ACYLPHOSPHATASE_3"/>
    <property type="match status" value="1"/>
</dbReference>
<dbReference type="InterPro" id="IPR036046">
    <property type="entry name" value="Acylphosphatase-like_dom_sf"/>
</dbReference>
<dbReference type="InterPro" id="IPR020456">
    <property type="entry name" value="Acylphosphatase"/>
</dbReference>
<evidence type="ECO:0000256" key="7">
    <source>
        <dbReference type="RuleBase" id="RU000553"/>
    </source>
</evidence>
<evidence type="ECO:0000313" key="11">
    <source>
        <dbReference type="Proteomes" id="UP000070400"/>
    </source>
</evidence>
<dbReference type="AlphaFoldDB" id="A0A133V7J7"/>
<dbReference type="Pfam" id="PF00708">
    <property type="entry name" value="Acylphosphatase"/>
    <property type="match status" value="1"/>
</dbReference>
<dbReference type="SUPFAM" id="SSF54975">
    <property type="entry name" value="Acylphosphatase/BLUF domain-like"/>
    <property type="match status" value="1"/>
</dbReference>
<comment type="catalytic activity">
    <reaction evidence="5 6 7">
        <text>an acyl phosphate + H2O = a carboxylate + phosphate + H(+)</text>
        <dbReference type="Rhea" id="RHEA:14965"/>
        <dbReference type="ChEBI" id="CHEBI:15377"/>
        <dbReference type="ChEBI" id="CHEBI:15378"/>
        <dbReference type="ChEBI" id="CHEBI:29067"/>
        <dbReference type="ChEBI" id="CHEBI:43474"/>
        <dbReference type="ChEBI" id="CHEBI:59918"/>
        <dbReference type="EC" id="3.6.1.7"/>
    </reaction>
</comment>
<dbReference type="GO" id="GO:0003998">
    <property type="term" value="F:acylphosphatase activity"/>
    <property type="evidence" value="ECO:0007669"/>
    <property type="project" value="UniProtKB-EC"/>
</dbReference>
<evidence type="ECO:0000256" key="3">
    <source>
        <dbReference type="ARBA" id="ARBA00015991"/>
    </source>
</evidence>
<feature type="active site" evidence="6">
    <location>
        <position position="38"/>
    </location>
</feature>
<keyword evidence="11" id="KW-1185">Reference proteome</keyword>
<organism evidence="10 11">
    <name type="scientific">candidate division MSBL1 archaeon SCGC-AAA261D19</name>
    <dbReference type="NCBI Taxonomy" id="1698273"/>
    <lineage>
        <taxon>Archaea</taxon>
        <taxon>Methanobacteriati</taxon>
        <taxon>Methanobacteriota</taxon>
        <taxon>candidate division MSBL1</taxon>
    </lineage>
</organism>
<sequence>MAKTRAHVFISGRVQGVFFRSTTRSKAKNLSITGWVKNLKDGRVEAVFEGEDDKVKEMLDFCHEGSSAAQVSDVEINWEEYQGEFSGFEIRYEW</sequence>
<comment type="similarity">
    <text evidence="1 8">Belongs to the acylphosphatase family.</text>
</comment>
<name>A0A133V7J7_9EURY</name>
<dbReference type="PATRIC" id="fig|1698273.3.peg.209"/>
<dbReference type="FunFam" id="3.30.70.100:FF:000012">
    <property type="entry name" value="Acylphosphatase"/>
    <property type="match status" value="1"/>
</dbReference>
<dbReference type="PROSITE" id="PS00150">
    <property type="entry name" value="ACYLPHOSPHATASE_1"/>
    <property type="match status" value="1"/>
</dbReference>
<dbReference type="PANTHER" id="PTHR47268:SF4">
    <property type="entry name" value="ACYLPHOSPHATASE"/>
    <property type="match status" value="1"/>
</dbReference>
<evidence type="ECO:0000256" key="1">
    <source>
        <dbReference type="ARBA" id="ARBA00005614"/>
    </source>
</evidence>
<dbReference type="PRINTS" id="PR00112">
    <property type="entry name" value="ACYLPHPHTASE"/>
</dbReference>
<dbReference type="NCBIfam" id="NF011016">
    <property type="entry name" value="PRK14444.1"/>
    <property type="match status" value="1"/>
</dbReference>
<protein>
    <recommendedName>
        <fullName evidence="3 6">Acylphosphatase</fullName>
        <ecNumber evidence="2 6">3.6.1.7</ecNumber>
    </recommendedName>
</protein>
<feature type="domain" description="Acylphosphatase-like" evidence="9">
    <location>
        <begin position="5"/>
        <end position="92"/>
    </location>
</feature>
<accession>A0A133V7J7</accession>
<evidence type="ECO:0000256" key="5">
    <source>
        <dbReference type="ARBA" id="ARBA00047645"/>
    </source>
</evidence>
<dbReference type="InterPro" id="IPR001792">
    <property type="entry name" value="Acylphosphatase-like_dom"/>
</dbReference>
<gene>
    <name evidence="10" type="ORF">AKJ43_01820</name>
</gene>
<dbReference type="EC" id="3.6.1.7" evidence="2 6"/>
<evidence type="ECO:0000256" key="8">
    <source>
        <dbReference type="RuleBase" id="RU004168"/>
    </source>
</evidence>
<keyword evidence="4 6" id="KW-0378">Hydrolase</keyword>
<evidence type="ECO:0000313" key="10">
    <source>
        <dbReference type="EMBL" id="KXB02403.1"/>
    </source>
</evidence>
<dbReference type="PROSITE" id="PS00151">
    <property type="entry name" value="ACYLPHOSPHATASE_2"/>
    <property type="match status" value="1"/>
</dbReference>
<comment type="caution">
    <text evidence="10">The sequence shown here is derived from an EMBL/GenBank/DDBJ whole genome shotgun (WGS) entry which is preliminary data.</text>
</comment>
<evidence type="ECO:0000259" key="9">
    <source>
        <dbReference type="PROSITE" id="PS51160"/>
    </source>
</evidence>
<dbReference type="Proteomes" id="UP000070400">
    <property type="component" value="Unassembled WGS sequence"/>
</dbReference>
<reference evidence="10 11" key="1">
    <citation type="journal article" date="2016" name="Sci. Rep.">
        <title>Metabolic traits of an uncultured archaeal lineage -MSBL1- from brine pools of the Red Sea.</title>
        <authorList>
            <person name="Mwirichia R."/>
            <person name="Alam I."/>
            <person name="Rashid M."/>
            <person name="Vinu M."/>
            <person name="Ba-Alawi W."/>
            <person name="Anthony Kamau A."/>
            <person name="Kamanda Ngugi D."/>
            <person name="Goker M."/>
            <person name="Klenk H.P."/>
            <person name="Bajic V."/>
            <person name="Stingl U."/>
        </authorList>
    </citation>
    <scope>NUCLEOTIDE SEQUENCE [LARGE SCALE GENOMIC DNA]</scope>
    <source>
        <strain evidence="10">SCGC-AAA261D19</strain>
    </source>
</reference>
<proteinExistence type="inferred from homology"/>
<dbReference type="PANTHER" id="PTHR47268">
    <property type="entry name" value="ACYLPHOSPHATASE"/>
    <property type="match status" value="1"/>
</dbReference>
<dbReference type="InterPro" id="IPR017968">
    <property type="entry name" value="Acylphosphatase_CS"/>
</dbReference>
<dbReference type="EMBL" id="LHXX01000016">
    <property type="protein sequence ID" value="KXB02403.1"/>
    <property type="molecule type" value="Genomic_DNA"/>
</dbReference>